<comment type="caution">
    <text evidence="6">The sequence shown here is derived from an EMBL/GenBank/DDBJ whole genome shotgun (WGS) entry which is preliminary data.</text>
</comment>
<dbReference type="PROSITE" id="PS01129">
    <property type="entry name" value="PSI_RLU"/>
    <property type="match status" value="1"/>
</dbReference>
<proteinExistence type="inferred from homology"/>
<organism evidence="6 7">
    <name type="scientific">Albugo candida</name>
    <dbReference type="NCBI Taxonomy" id="65357"/>
    <lineage>
        <taxon>Eukaryota</taxon>
        <taxon>Sar</taxon>
        <taxon>Stramenopiles</taxon>
        <taxon>Oomycota</taxon>
        <taxon>Peronosporomycetes</taxon>
        <taxon>Albuginales</taxon>
        <taxon>Albuginaceae</taxon>
        <taxon>Albugo</taxon>
    </lineage>
</organism>
<dbReference type="STRING" id="65357.A0A024GBR7"/>
<evidence type="ECO:0000313" key="6">
    <source>
        <dbReference type="EMBL" id="CCI44302.1"/>
    </source>
</evidence>
<dbReference type="OrthoDB" id="418349at2759"/>
<dbReference type="GO" id="GO:0000455">
    <property type="term" value="P:enzyme-directed rRNA pseudouridine synthesis"/>
    <property type="evidence" value="ECO:0007669"/>
    <property type="project" value="TreeGrafter"/>
</dbReference>
<dbReference type="InterPro" id="IPR006145">
    <property type="entry name" value="PsdUridine_synth_RsuA/RluA"/>
</dbReference>
<feature type="domain" description="Pseudouridine synthase RsuA/RluA-like" evidence="5">
    <location>
        <begin position="123"/>
        <end position="285"/>
    </location>
</feature>
<evidence type="ECO:0000256" key="3">
    <source>
        <dbReference type="ARBA" id="ARBA00023128"/>
    </source>
</evidence>
<name>A0A024GBR7_9STRA</name>
<dbReference type="InParanoid" id="A0A024GBR7"/>
<evidence type="ECO:0000256" key="4">
    <source>
        <dbReference type="ARBA" id="ARBA00023235"/>
    </source>
</evidence>
<accession>A0A024GBR7</accession>
<dbReference type="PANTHER" id="PTHR21600">
    <property type="entry name" value="MITOCHONDRIAL RNA PSEUDOURIDINE SYNTHASE"/>
    <property type="match status" value="1"/>
</dbReference>
<dbReference type="GO" id="GO:0003723">
    <property type="term" value="F:RNA binding"/>
    <property type="evidence" value="ECO:0007669"/>
    <property type="project" value="InterPro"/>
</dbReference>
<evidence type="ECO:0000313" key="7">
    <source>
        <dbReference type="Proteomes" id="UP000053237"/>
    </source>
</evidence>
<dbReference type="InterPro" id="IPR036986">
    <property type="entry name" value="S4_RNA-bd_sf"/>
</dbReference>
<dbReference type="Gene3D" id="3.30.2350.10">
    <property type="entry name" value="Pseudouridine synthase"/>
    <property type="match status" value="1"/>
</dbReference>
<comment type="subcellular location">
    <subcellularLocation>
        <location evidence="1">Mitochondrion</location>
    </subcellularLocation>
</comment>
<evidence type="ECO:0000256" key="2">
    <source>
        <dbReference type="ARBA" id="ARBA00010876"/>
    </source>
</evidence>
<dbReference type="GO" id="GO:0005739">
    <property type="term" value="C:mitochondrion"/>
    <property type="evidence" value="ECO:0007669"/>
    <property type="project" value="UniProtKB-SubCell"/>
</dbReference>
<keyword evidence="3" id="KW-0496">Mitochondrion</keyword>
<dbReference type="PANTHER" id="PTHR21600:SF81">
    <property type="entry name" value="21S RRNA PSEUDOURIDINE(2819) SYNTHASE"/>
    <property type="match status" value="1"/>
</dbReference>
<dbReference type="InterPro" id="IPR006224">
    <property type="entry name" value="PsdUridine_synth_RluA-like_CS"/>
</dbReference>
<protein>
    <recommendedName>
        <fullName evidence="5">Pseudouridine synthase RsuA/RluA-like domain-containing protein</fullName>
    </recommendedName>
</protein>
<reference evidence="6 7" key="1">
    <citation type="submission" date="2012-05" db="EMBL/GenBank/DDBJ databases">
        <title>Recombination and specialization in a pathogen metapopulation.</title>
        <authorList>
            <person name="Gardiner A."/>
            <person name="Kemen E."/>
            <person name="Schultz-Larsen T."/>
            <person name="MacLean D."/>
            <person name="Van Oosterhout C."/>
            <person name="Jones J.D.G."/>
        </authorList>
    </citation>
    <scope>NUCLEOTIDE SEQUENCE [LARGE SCALE GENOMIC DNA]</scope>
    <source>
        <strain evidence="6 7">Ac Nc2</strain>
    </source>
</reference>
<dbReference type="Proteomes" id="UP000053237">
    <property type="component" value="Unassembled WGS sequence"/>
</dbReference>
<dbReference type="InterPro" id="IPR020103">
    <property type="entry name" value="PsdUridine_synth_cat_dom_sf"/>
</dbReference>
<sequence length="347" mass="40185">MTPNWRQSGRHWLERLVSPNDHNIRLDRWLDQEFKEVPNSFIQKQLRKGNIRLIASQTTHQSGRRARASEKLQPGNVLAIRQNVFDELSQQRKRFLPSKDTFNLSDKGYFEKLYERIQYKDGNFFILDKPSGLAVQGGDKSTRSLAYYFPLFQKRLRETDGPETHFSICPELPRLVHRIDKGTSGLVVIARHRRAAAAFSELLRDRKIEKVYQAFVIPTHSTEVPKNGRVESILDGKEAITLYKAVEPVSTEENFENLNLRFPHGKSLKLWPITGRKHQLRIHCATVLHAPILGDIRYGGRTSTTLKKEMLPQRMYLHATKISFPNPFFFSAHDPRTIDIECPVHIP</sequence>
<dbReference type="GO" id="GO:0009982">
    <property type="term" value="F:pseudouridine synthase activity"/>
    <property type="evidence" value="ECO:0007669"/>
    <property type="project" value="InterPro"/>
</dbReference>
<evidence type="ECO:0000259" key="5">
    <source>
        <dbReference type="Pfam" id="PF00849"/>
    </source>
</evidence>
<dbReference type="CDD" id="cd02869">
    <property type="entry name" value="PseudoU_synth_RluA_like"/>
    <property type="match status" value="1"/>
</dbReference>
<gene>
    <name evidence="6" type="ORF">BN9_050860</name>
</gene>
<dbReference type="EMBL" id="CAIX01000066">
    <property type="protein sequence ID" value="CCI44302.1"/>
    <property type="molecule type" value="Genomic_DNA"/>
</dbReference>
<dbReference type="AlphaFoldDB" id="A0A024GBR7"/>
<dbReference type="InterPro" id="IPR050188">
    <property type="entry name" value="RluA_PseudoU_synthase"/>
</dbReference>
<keyword evidence="4" id="KW-0413">Isomerase</keyword>
<dbReference type="Pfam" id="PF00849">
    <property type="entry name" value="PseudoU_synth_2"/>
    <property type="match status" value="1"/>
</dbReference>
<dbReference type="SUPFAM" id="SSF55120">
    <property type="entry name" value="Pseudouridine synthase"/>
    <property type="match status" value="1"/>
</dbReference>
<dbReference type="Gene3D" id="3.10.290.10">
    <property type="entry name" value="RNA-binding S4 domain"/>
    <property type="match status" value="1"/>
</dbReference>
<keyword evidence="7" id="KW-1185">Reference proteome</keyword>
<comment type="similarity">
    <text evidence="2">Belongs to the pseudouridine synthase RluA family.</text>
</comment>
<evidence type="ECO:0000256" key="1">
    <source>
        <dbReference type="ARBA" id="ARBA00004173"/>
    </source>
</evidence>